<dbReference type="AlphaFoldDB" id="A0A1H9G3L9"/>
<feature type="domain" description="Aldehyde dehydrogenase" evidence="5">
    <location>
        <begin position="12"/>
        <end position="466"/>
    </location>
</feature>
<dbReference type="InterPro" id="IPR029510">
    <property type="entry name" value="Ald_DH_CS_GLU"/>
</dbReference>
<evidence type="ECO:0000313" key="6">
    <source>
        <dbReference type="EMBL" id="SEQ44684.1"/>
    </source>
</evidence>
<comment type="similarity">
    <text evidence="1 4">Belongs to the aldehyde dehydrogenase family.</text>
</comment>
<sequence length="468" mass="50655">MKSHQNYIKGQWVSAQSGLLMDVINPASEKVIAQVAKSHHNDVDAAVEAAQKAFPAWKALTVEERIGYLERIYQGIEARKEELAQVIAAELGAPISFSRSGQVGLALRELKASLEEVADFEFEEMADQAKVVKEPYGVVACITPWNYPLNQIQRKITPALLTGNTVVVKPASNTPLTALIYAEIIDQAGLPAGVFNLVTGSGSEVGDYLADHPDVDLISFTGSTEVGKNLYSKAAPQVKQLVLELGGKSAMVYLKGGDLTFAVKKAMDTVIYNQGQTCSAMTRLLVPEECLEETKEAILNYYQEQVVVGDPLAEDTTLGPLVSADQLKRVQDYIEIGQEEGAEILIGGHPLERPGYYFESTVFVAVDNAMRIAQEEIFGPVLCVLTYQDLAQAIAIANDSIYGLSGGVVGPADQALEVAYQLQTGNIFVNDGPRSPKAPFGGYKQSGLGRENGKYGLEDYLQLKAIFL</sequence>
<dbReference type="GO" id="GO:0016620">
    <property type="term" value="F:oxidoreductase activity, acting on the aldehyde or oxo group of donors, NAD or NADP as acceptor"/>
    <property type="evidence" value="ECO:0007669"/>
    <property type="project" value="InterPro"/>
</dbReference>
<dbReference type="FunFam" id="3.40.605.10:FF:000007">
    <property type="entry name" value="NAD/NADP-dependent betaine aldehyde dehydrogenase"/>
    <property type="match status" value="1"/>
</dbReference>
<dbReference type="Gene3D" id="3.40.309.10">
    <property type="entry name" value="Aldehyde Dehydrogenase, Chain A, domain 2"/>
    <property type="match status" value="1"/>
</dbReference>
<evidence type="ECO:0000256" key="3">
    <source>
        <dbReference type="PROSITE-ProRule" id="PRU10007"/>
    </source>
</evidence>
<dbReference type="FunFam" id="3.40.605.10:FF:000026">
    <property type="entry name" value="Aldehyde dehydrogenase, putative"/>
    <property type="match status" value="1"/>
</dbReference>
<proteinExistence type="inferred from homology"/>
<dbReference type="Pfam" id="PF00171">
    <property type="entry name" value="Aldedh"/>
    <property type="match status" value="1"/>
</dbReference>
<organism evidence="6 7">
    <name type="scientific">Ignavigranum ruoffiae</name>
    <dbReference type="NCBI Taxonomy" id="89093"/>
    <lineage>
        <taxon>Bacteria</taxon>
        <taxon>Bacillati</taxon>
        <taxon>Bacillota</taxon>
        <taxon>Bacilli</taxon>
        <taxon>Lactobacillales</taxon>
        <taxon>Aerococcaceae</taxon>
        <taxon>Ignavigranum</taxon>
    </lineage>
</organism>
<dbReference type="Proteomes" id="UP000198833">
    <property type="component" value="Unassembled WGS sequence"/>
</dbReference>
<dbReference type="Gene3D" id="3.40.605.10">
    <property type="entry name" value="Aldehyde Dehydrogenase, Chain A, domain 1"/>
    <property type="match status" value="1"/>
</dbReference>
<reference evidence="6 7" key="1">
    <citation type="submission" date="2016-10" db="EMBL/GenBank/DDBJ databases">
        <authorList>
            <person name="de Groot N.N."/>
        </authorList>
    </citation>
    <scope>NUCLEOTIDE SEQUENCE [LARGE SCALE GENOMIC DNA]</scope>
    <source>
        <strain evidence="6 7">DSM 15695</strain>
    </source>
</reference>
<dbReference type="EMBL" id="FOEN01000011">
    <property type="protein sequence ID" value="SEQ44684.1"/>
    <property type="molecule type" value="Genomic_DNA"/>
</dbReference>
<dbReference type="PANTHER" id="PTHR42804:SF1">
    <property type="entry name" value="ALDEHYDE DEHYDROGENASE-RELATED"/>
    <property type="match status" value="1"/>
</dbReference>
<dbReference type="InterPro" id="IPR016161">
    <property type="entry name" value="Ald_DH/histidinol_DH"/>
</dbReference>
<dbReference type="STRING" id="89093.SAMN04488558_11121"/>
<gene>
    <name evidence="6" type="ORF">SAMN04488558_11121</name>
</gene>
<keyword evidence="7" id="KW-1185">Reference proteome</keyword>
<keyword evidence="2 4" id="KW-0560">Oxidoreductase</keyword>
<evidence type="ECO:0000256" key="4">
    <source>
        <dbReference type="RuleBase" id="RU003345"/>
    </source>
</evidence>
<dbReference type="RefSeq" id="WP_092572556.1">
    <property type="nucleotide sequence ID" value="NZ_FOEN01000011.1"/>
</dbReference>
<dbReference type="OrthoDB" id="9762913at2"/>
<dbReference type="CDD" id="cd07138">
    <property type="entry name" value="ALDH_CddD_SSP0762"/>
    <property type="match status" value="1"/>
</dbReference>
<dbReference type="SUPFAM" id="SSF53720">
    <property type="entry name" value="ALDH-like"/>
    <property type="match status" value="1"/>
</dbReference>
<dbReference type="InterPro" id="IPR016162">
    <property type="entry name" value="Ald_DH_N"/>
</dbReference>
<dbReference type="PROSITE" id="PS00687">
    <property type="entry name" value="ALDEHYDE_DEHYDR_GLU"/>
    <property type="match status" value="1"/>
</dbReference>
<name>A0A1H9G3L9_9LACT</name>
<evidence type="ECO:0000256" key="2">
    <source>
        <dbReference type="ARBA" id="ARBA00023002"/>
    </source>
</evidence>
<feature type="active site" evidence="3">
    <location>
        <position position="244"/>
    </location>
</feature>
<dbReference type="InterPro" id="IPR016163">
    <property type="entry name" value="Ald_DH_C"/>
</dbReference>
<accession>A0A1H9G3L9</accession>
<evidence type="ECO:0000256" key="1">
    <source>
        <dbReference type="ARBA" id="ARBA00009986"/>
    </source>
</evidence>
<evidence type="ECO:0000259" key="5">
    <source>
        <dbReference type="Pfam" id="PF00171"/>
    </source>
</evidence>
<protein>
    <submittedName>
        <fullName evidence="6">Aldehyde dehydrogenase (NAD+)</fullName>
    </submittedName>
</protein>
<evidence type="ECO:0000313" key="7">
    <source>
        <dbReference type="Proteomes" id="UP000198833"/>
    </source>
</evidence>
<dbReference type="InterPro" id="IPR015590">
    <property type="entry name" value="Aldehyde_DH_dom"/>
</dbReference>
<dbReference type="PANTHER" id="PTHR42804">
    <property type="entry name" value="ALDEHYDE DEHYDROGENASE"/>
    <property type="match status" value="1"/>
</dbReference>